<evidence type="ECO:0000313" key="2">
    <source>
        <dbReference type="EMBL" id="RCK80385.1"/>
    </source>
</evidence>
<feature type="transmembrane region" description="Helical" evidence="1">
    <location>
        <begin position="171"/>
        <end position="191"/>
    </location>
</feature>
<protein>
    <submittedName>
        <fullName evidence="2">Uncharacterized protein</fullName>
    </submittedName>
</protein>
<proteinExistence type="predicted"/>
<keyword evidence="1" id="KW-1133">Transmembrane helix</keyword>
<dbReference type="EMBL" id="QOQW01000006">
    <property type="protein sequence ID" value="RCK80385.1"/>
    <property type="molecule type" value="Genomic_DNA"/>
</dbReference>
<organism evidence="2 3">
    <name type="scientific">Candidatus Ozemobacter sibiricus</name>
    <dbReference type="NCBI Taxonomy" id="2268124"/>
    <lineage>
        <taxon>Bacteria</taxon>
        <taxon>Candidatus Ozemobacteria</taxon>
        <taxon>Candidatus Ozemobacterales</taxon>
        <taxon>Candidatus Ozemobacteraceae</taxon>
        <taxon>Candidatus Ozemobacter</taxon>
    </lineage>
</organism>
<keyword evidence="1" id="KW-0812">Transmembrane</keyword>
<name>A0A367ZQG8_9BACT</name>
<feature type="transmembrane region" description="Helical" evidence="1">
    <location>
        <begin position="211"/>
        <end position="231"/>
    </location>
</feature>
<evidence type="ECO:0000256" key="1">
    <source>
        <dbReference type="SAM" id="Phobius"/>
    </source>
</evidence>
<accession>A0A367ZQG8</accession>
<keyword evidence="1" id="KW-0472">Membrane</keyword>
<dbReference type="AlphaFoldDB" id="A0A367ZQG8"/>
<feature type="transmembrane region" description="Helical" evidence="1">
    <location>
        <begin position="87"/>
        <end position="104"/>
    </location>
</feature>
<comment type="caution">
    <text evidence="2">The sequence shown here is derived from an EMBL/GenBank/DDBJ whole genome shotgun (WGS) entry which is preliminary data.</text>
</comment>
<feature type="transmembrane region" description="Helical" evidence="1">
    <location>
        <begin position="29"/>
        <end position="48"/>
    </location>
</feature>
<gene>
    <name evidence="2" type="ORF">OZSIB_3131</name>
</gene>
<sequence>MRLILGGGVGLWLLSLAARLVWPDDIRLFYELGLLYLVVVGWLGPAFLRARREALRGILDQHVAGDPVFESLYASYLQRYEQGWRPLAAGLAVAILFIGFRWGISWDVLPYRSDLARLAVTLAGALASGLFVRTLWLLLGFGGLVTDMSRELEGRGARLFSLELLERAGAGYARTAFGASFLSMGLFWMVMASRSLLIDRPGDLAETLPSMMVVLLLALVVPLAYLVIPIWRLHRIMAQRKEEIRRLFAAEHAATEARFLAQPDREMAEAYLRGRQVIAEIDNLPEWPFRFEALAKVITVVAVPGALFICKEILVDVLVELLKK</sequence>
<evidence type="ECO:0000313" key="3">
    <source>
        <dbReference type="Proteomes" id="UP000252355"/>
    </source>
</evidence>
<dbReference type="Proteomes" id="UP000252355">
    <property type="component" value="Unassembled WGS sequence"/>
</dbReference>
<reference evidence="2 3" key="1">
    <citation type="submission" date="2018-05" db="EMBL/GenBank/DDBJ databases">
        <title>A metagenomic window into the 2 km-deep terrestrial subsurface aquifer revealed taxonomically and functionally diverse microbial community comprising novel uncultured bacterial lineages.</title>
        <authorList>
            <person name="Kadnikov V.V."/>
            <person name="Mardanov A.V."/>
            <person name="Beletsky A.V."/>
            <person name="Banks D."/>
            <person name="Pimenov N.V."/>
            <person name="Frank Y.A."/>
            <person name="Karnachuk O.V."/>
            <person name="Ravin N.V."/>
        </authorList>
    </citation>
    <scope>NUCLEOTIDE SEQUENCE [LARGE SCALE GENOMIC DNA]</scope>
    <source>
        <strain evidence="2">BY5</strain>
    </source>
</reference>
<feature type="transmembrane region" description="Helical" evidence="1">
    <location>
        <begin position="116"/>
        <end position="145"/>
    </location>
</feature>